<dbReference type="InterPro" id="IPR013078">
    <property type="entry name" value="His_Pase_superF_clade-1"/>
</dbReference>
<dbReference type="InterPro" id="IPR050275">
    <property type="entry name" value="PGM_Phosphatase"/>
</dbReference>
<dbReference type="PANTHER" id="PTHR48100">
    <property type="entry name" value="BROAD-SPECIFICITY PHOSPHATASE YOR283W-RELATED"/>
    <property type="match status" value="1"/>
</dbReference>
<dbReference type="InterPro" id="IPR029033">
    <property type="entry name" value="His_PPase_superfam"/>
</dbReference>
<protein>
    <submittedName>
        <fullName evidence="1">Uncharacterized protein</fullName>
    </submittedName>
</protein>
<comment type="caution">
    <text evidence="1">The sequence shown here is derived from an EMBL/GenBank/DDBJ whole genome shotgun (WGS) entry which is preliminary data.</text>
</comment>
<dbReference type="EMBL" id="AYKW01000001">
    <property type="protein sequence ID" value="PIL36578.1"/>
    <property type="molecule type" value="Genomic_DNA"/>
</dbReference>
<dbReference type="CDD" id="cd07067">
    <property type="entry name" value="HP_PGM_like"/>
    <property type="match status" value="1"/>
</dbReference>
<dbReference type="SMART" id="SM00855">
    <property type="entry name" value="PGAM"/>
    <property type="match status" value="1"/>
</dbReference>
<dbReference type="OrthoDB" id="496981at2759"/>
<evidence type="ECO:0000313" key="2">
    <source>
        <dbReference type="Proteomes" id="UP000230002"/>
    </source>
</evidence>
<dbReference type="SUPFAM" id="SSF53254">
    <property type="entry name" value="Phosphoglycerate mutase-like"/>
    <property type="match status" value="1"/>
</dbReference>
<gene>
    <name evidence="1" type="ORF">GSI_00267</name>
</gene>
<dbReference type="Proteomes" id="UP000230002">
    <property type="component" value="Unassembled WGS sequence"/>
</dbReference>
<dbReference type="PANTHER" id="PTHR48100:SF54">
    <property type="entry name" value="PHOSPHATASE SPAC5H10.03-RELATED"/>
    <property type="match status" value="1"/>
</dbReference>
<name>A0A2G8SSM0_9APHY</name>
<reference evidence="1 2" key="1">
    <citation type="journal article" date="2015" name="Sci. Rep.">
        <title>Chromosome-level genome map provides insights into diverse defense mechanisms in the medicinal fungus Ganoderma sinense.</title>
        <authorList>
            <person name="Zhu Y."/>
            <person name="Xu J."/>
            <person name="Sun C."/>
            <person name="Zhou S."/>
            <person name="Xu H."/>
            <person name="Nelson D.R."/>
            <person name="Qian J."/>
            <person name="Song J."/>
            <person name="Luo H."/>
            <person name="Xiang L."/>
            <person name="Li Y."/>
            <person name="Xu Z."/>
            <person name="Ji A."/>
            <person name="Wang L."/>
            <person name="Lu S."/>
            <person name="Hayward A."/>
            <person name="Sun W."/>
            <person name="Li X."/>
            <person name="Schwartz D.C."/>
            <person name="Wang Y."/>
            <person name="Chen S."/>
        </authorList>
    </citation>
    <scope>NUCLEOTIDE SEQUENCE [LARGE SCALE GENOMIC DNA]</scope>
    <source>
        <strain evidence="1 2">ZZ0214-1</strain>
    </source>
</reference>
<evidence type="ECO:0000313" key="1">
    <source>
        <dbReference type="EMBL" id="PIL36578.1"/>
    </source>
</evidence>
<keyword evidence="2" id="KW-1185">Reference proteome</keyword>
<dbReference type="AlphaFoldDB" id="A0A2G8SSM0"/>
<dbReference type="Pfam" id="PF00300">
    <property type="entry name" value="His_Phos_1"/>
    <property type="match status" value="1"/>
</dbReference>
<organism evidence="1 2">
    <name type="scientific">Ganoderma sinense ZZ0214-1</name>
    <dbReference type="NCBI Taxonomy" id="1077348"/>
    <lineage>
        <taxon>Eukaryota</taxon>
        <taxon>Fungi</taxon>
        <taxon>Dikarya</taxon>
        <taxon>Basidiomycota</taxon>
        <taxon>Agaricomycotina</taxon>
        <taxon>Agaricomycetes</taxon>
        <taxon>Polyporales</taxon>
        <taxon>Polyporaceae</taxon>
        <taxon>Ganoderma</taxon>
    </lineage>
</organism>
<dbReference type="GO" id="GO:0005737">
    <property type="term" value="C:cytoplasm"/>
    <property type="evidence" value="ECO:0007669"/>
    <property type="project" value="TreeGrafter"/>
</dbReference>
<dbReference type="GO" id="GO:0016791">
    <property type="term" value="F:phosphatase activity"/>
    <property type="evidence" value="ECO:0007669"/>
    <property type="project" value="TreeGrafter"/>
</dbReference>
<accession>A0A2G8SSM0</accession>
<sequence>MASATQKHIYLTRHAEAEHNVTEDWTIHDAPLTFRGRQQAASLNQASKDTVQSSADLLITSGLRRTLSTTIIGYPALRKRLETERKHIIVLPQLQEVNNLPCDTGSTREVLAADPEYAGLNFSLLTPEWTSKAGFYAATEDAIRARARWVRQWLRARPEAHIAVVSHGDFLRYLTRGYNTHEPWSNVEVREYTFAADEADDIDGEARLVPVPAEQAVAVAVEGESEPTSSERAGL</sequence>
<dbReference type="Gene3D" id="3.40.50.1240">
    <property type="entry name" value="Phosphoglycerate mutase-like"/>
    <property type="match status" value="1"/>
</dbReference>
<proteinExistence type="predicted"/>